<dbReference type="AlphaFoldDB" id="A0A0A0EKQ5"/>
<dbReference type="eggNOG" id="ENOG5031DNY">
    <property type="taxonomic scope" value="Bacteria"/>
</dbReference>
<name>A0A0A0EKQ5_9GAMM</name>
<dbReference type="Proteomes" id="UP000030017">
    <property type="component" value="Unassembled WGS sequence"/>
</dbReference>
<dbReference type="RefSeq" id="WP_036195233.1">
    <property type="nucleotide sequence ID" value="NZ_AVPS01000009.1"/>
</dbReference>
<evidence type="ECO:0000313" key="1">
    <source>
        <dbReference type="EMBL" id="KGM50934.1"/>
    </source>
</evidence>
<dbReference type="STRING" id="1122185.N792_12715"/>
<comment type="caution">
    <text evidence="1">The sequence shown here is derived from an EMBL/GenBank/DDBJ whole genome shotgun (WGS) entry which is preliminary data.</text>
</comment>
<organism evidence="1 2">
    <name type="scientific">Lysobacter concretionis Ko07 = DSM 16239</name>
    <dbReference type="NCBI Taxonomy" id="1122185"/>
    <lineage>
        <taxon>Bacteria</taxon>
        <taxon>Pseudomonadati</taxon>
        <taxon>Pseudomonadota</taxon>
        <taxon>Gammaproteobacteria</taxon>
        <taxon>Lysobacterales</taxon>
        <taxon>Lysobacteraceae</taxon>
        <taxon>Novilysobacter</taxon>
    </lineage>
</organism>
<protein>
    <submittedName>
        <fullName evidence="1">Uncharacterized protein</fullName>
    </submittedName>
</protein>
<reference evidence="1 2" key="1">
    <citation type="submission" date="2013-08" db="EMBL/GenBank/DDBJ databases">
        <title>Genome sequencing of Lysobacter.</title>
        <authorList>
            <person name="Zhang S."/>
            <person name="Wang G."/>
        </authorList>
    </citation>
    <scope>NUCLEOTIDE SEQUENCE [LARGE SCALE GENOMIC DNA]</scope>
    <source>
        <strain evidence="1 2">Ko07</strain>
    </source>
</reference>
<proteinExistence type="predicted"/>
<dbReference type="EMBL" id="AVPS01000009">
    <property type="protein sequence ID" value="KGM50934.1"/>
    <property type="molecule type" value="Genomic_DNA"/>
</dbReference>
<sequence>MQSFKLIRQHLTSAGFNVILQDEGVASIELSLEQGSRHQAIFLSELQDEDGRPYLRVSSAVAPIAGLDASRALAFNWQSRVGYLAVGDMGGTPYLQLCENRPFDGLDGAEVHRLVLDIGGTADRMERALSGDKDLL</sequence>
<accession>A0A0A0EKQ5</accession>
<dbReference type="Gene3D" id="3.30.1460.10">
    <property type="match status" value="1"/>
</dbReference>
<keyword evidence="2" id="KW-1185">Reference proteome</keyword>
<evidence type="ECO:0000313" key="2">
    <source>
        <dbReference type="Proteomes" id="UP000030017"/>
    </source>
</evidence>
<dbReference type="OrthoDB" id="5965919at2"/>
<gene>
    <name evidence="1" type="ORF">N792_12715</name>
</gene>